<comment type="caution">
    <text evidence="2">The sequence shown here is derived from an EMBL/GenBank/DDBJ whole genome shotgun (WGS) entry which is preliminary data.</text>
</comment>
<name>A0A3M6QUI7_9BURK</name>
<accession>A0A3M6QUI7</accession>
<proteinExistence type="predicted"/>
<reference evidence="2 3" key="1">
    <citation type="submission" date="2018-10" db="EMBL/GenBank/DDBJ databases">
        <title>Draft genome of Cortibacter populi DSM10536.</title>
        <authorList>
            <person name="Bernier A.-M."/>
            <person name="Bernard K."/>
        </authorList>
    </citation>
    <scope>NUCLEOTIDE SEQUENCE [LARGE SCALE GENOMIC DNA]</scope>
    <source>
        <strain evidence="2 3">DSM 105136</strain>
    </source>
</reference>
<dbReference type="SMART" id="SM00450">
    <property type="entry name" value="RHOD"/>
    <property type="match status" value="1"/>
</dbReference>
<evidence type="ECO:0000313" key="2">
    <source>
        <dbReference type="EMBL" id="RMX06688.1"/>
    </source>
</evidence>
<dbReference type="CDD" id="cd00158">
    <property type="entry name" value="RHOD"/>
    <property type="match status" value="1"/>
</dbReference>
<dbReference type="EMBL" id="RDQO01000002">
    <property type="protein sequence ID" value="RMX06688.1"/>
    <property type="molecule type" value="Genomic_DNA"/>
</dbReference>
<evidence type="ECO:0000313" key="3">
    <source>
        <dbReference type="Proteomes" id="UP000278006"/>
    </source>
</evidence>
<dbReference type="RefSeq" id="WP_122228448.1">
    <property type="nucleotide sequence ID" value="NZ_RDQO01000002.1"/>
</dbReference>
<dbReference type="InterPro" id="IPR001763">
    <property type="entry name" value="Rhodanese-like_dom"/>
</dbReference>
<protein>
    <submittedName>
        <fullName evidence="2">Rhodanese-like domain-containing protein</fullName>
    </submittedName>
</protein>
<evidence type="ECO:0000259" key="1">
    <source>
        <dbReference type="PROSITE" id="PS50206"/>
    </source>
</evidence>
<organism evidence="2 3">
    <name type="scientific">Corticibacter populi</name>
    <dbReference type="NCBI Taxonomy" id="1550736"/>
    <lineage>
        <taxon>Bacteria</taxon>
        <taxon>Pseudomonadati</taxon>
        <taxon>Pseudomonadota</taxon>
        <taxon>Betaproteobacteria</taxon>
        <taxon>Burkholderiales</taxon>
        <taxon>Comamonadaceae</taxon>
        <taxon>Corticibacter</taxon>
    </lineage>
</organism>
<keyword evidence="3" id="KW-1185">Reference proteome</keyword>
<dbReference type="Pfam" id="PF00581">
    <property type="entry name" value="Rhodanese"/>
    <property type="match status" value="1"/>
</dbReference>
<dbReference type="Proteomes" id="UP000278006">
    <property type="component" value="Unassembled WGS sequence"/>
</dbReference>
<dbReference type="InterPro" id="IPR050229">
    <property type="entry name" value="GlpE_sulfurtransferase"/>
</dbReference>
<dbReference type="OrthoDB" id="1445766at2"/>
<dbReference type="AlphaFoldDB" id="A0A3M6QUI7"/>
<dbReference type="Gene3D" id="3.40.250.10">
    <property type="entry name" value="Rhodanese-like domain"/>
    <property type="match status" value="1"/>
</dbReference>
<dbReference type="PANTHER" id="PTHR43031">
    <property type="entry name" value="FAD-DEPENDENT OXIDOREDUCTASE"/>
    <property type="match status" value="1"/>
</dbReference>
<dbReference type="InterPro" id="IPR036873">
    <property type="entry name" value="Rhodanese-like_dom_sf"/>
</dbReference>
<dbReference type="SUPFAM" id="SSF52821">
    <property type="entry name" value="Rhodanese/Cell cycle control phosphatase"/>
    <property type="match status" value="1"/>
</dbReference>
<gene>
    <name evidence="2" type="ORF">D8I35_09300</name>
</gene>
<dbReference type="PANTHER" id="PTHR43031:SF18">
    <property type="entry name" value="RHODANESE-RELATED SULFURTRANSFERASES"/>
    <property type="match status" value="1"/>
</dbReference>
<feature type="domain" description="Rhodanese" evidence="1">
    <location>
        <begin position="44"/>
        <end position="134"/>
    </location>
</feature>
<dbReference type="PROSITE" id="PS50206">
    <property type="entry name" value="RHODANESE_3"/>
    <property type="match status" value="1"/>
</dbReference>
<sequence length="139" mass="14453">MNFFLDNWYLFLIAIGSGAMLFVPALNKGGFAGVTPAQAVQKINRDKAVVVDVRGTDEFAAGHIKGAKSVPVDQVEQQLPSAVKNKATALLLVCASGTRAKRAVAVAKKLGYENAQTVVGGMKAWKEAGLPVVAGKGAA</sequence>